<reference evidence="2" key="1">
    <citation type="submission" date="2022-01" db="EMBL/GenBank/DDBJ databases">
        <title>Comparative genomics reveals a dynamic genome evolution in the ectomycorrhizal milk-cap (Lactarius) mushrooms.</title>
        <authorList>
            <consortium name="DOE Joint Genome Institute"/>
            <person name="Lebreton A."/>
            <person name="Tang N."/>
            <person name="Kuo A."/>
            <person name="LaButti K."/>
            <person name="Drula E."/>
            <person name="Barry K."/>
            <person name="Clum A."/>
            <person name="Lipzen A."/>
            <person name="Mousain D."/>
            <person name="Ng V."/>
            <person name="Wang R."/>
            <person name="Wang X."/>
            <person name="Dai Y."/>
            <person name="Henrissat B."/>
            <person name="Grigoriev I.V."/>
            <person name="Guerin-Laguette A."/>
            <person name="Yu F."/>
            <person name="Martin F.M."/>
        </authorList>
    </citation>
    <scope>NUCLEOTIDE SEQUENCE</scope>
    <source>
        <strain evidence="2">QP</strain>
    </source>
</reference>
<comment type="caution">
    <text evidence="2">The sequence shown here is derived from an EMBL/GenBank/DDBJ whole genome shotgun (WGS) entry which is preliminary data.</text>
</comment>
<keyword evidence="3" id="KW-1185">Reference proteome</keyword>
<evidence type="ECO:0000313" key="3">
    <source>
        <dbReference type="Proteomes" id="UP001201163"/>
    </source>
</evidence>
<proteinExistence type="predicted"/>
<feature type="compositionally biased region" description="Basic and acidic residues" evidence="1">
    <location>
        <begin position="1"/>
        <end position="11"/>
    </location>
</feature>
<dbReference type="PANTHER" id="PTHR37848:SF1">
    <property type="entry name" value="SUN DOMAIN-CONTAINING PROTEIN"/>
    <property type="match status" value="1"/>
</dbReference>
<dbReference type="AlphaFoldDB" id="A0AAD4LSV5"/>
<dbReference type="EMBL" id="JAKELL010000006">
    <property type="protein sequence ID" value="KAH8997976.1"/>
    <property type="molecule type" value="Genomic_DNA"/>
</dbReference>
<name>A0AAD4LSV5_9AGAM</name>
<organism evidence="2 3">
    <name type="scientific">Lactarius akahatsu</name>
    <dbReference type="NCBI Taxonomy" id="416441"/>
    <lineage>
        <taxon>Eukaryota</taxon>
        <taxon>Fungi</taxon>
        <taxon>Dikarya</taxon>
        <taxon>Basidiomycota</taxon>
        <taxon>Agaricomycotina</taxon>
        <taxon>Agaricomycetes</taxon>
        <taxon>Russulales</taxon>
        <taxon>Russulaceae</taxon>
        <taxon>Lactarius</taxon>
    </lineage>
</organism>
<gene>
    <name evidence="2" type="ORF">EDB92DRAFT_1313930</name>
</gene>
<accession>A0AAD4LSV5</accession>
<dbReference type="Proteomes" id="UP001201163">
    <property type="component" value="Unassembled WGS sequence"/>
</dbReference>
<dbReference type="PANTHER" id="PTHR37848">
    <property type="entry name" value="EXPRESSED PROTEIN"/>
    <property type="match status" value="1"/>
</dbReference>
<evidence type="ECO:0000313" key="2">
    <source>
        <dbReference type="EMBL" id="KAH8997976.1"/>
    </source>
</evidence>
<protein>
    <submittedName>
        <fullName evidence="2">Uncharacterized protein</fullName>
    </submittedName>
</protein>
<feature type="region of interest" description="Disordered" evidence="1">
    <location>
        <begin position="1"/>
        <end position="34"/>
    </location>
</feature>
<sequence length="421" mass="48023">MLVPSSDKDRVSQQPLSRNCEAGPSEAPPPSFEESVGHLVIDIDKFLEPFPEGGEDPPEFTPYEAEHWVSKNGEIISHDSHLNEDGEALYRFLLSQAETPPTFLIHCRGTHNEKRPRRVEKTDSEGRKYTDTVYDTKTITDFDFTIKHRVPPRATQWTVGDEEPTYMGSMNQEVGPPGEAIGADSARVNSFEAWRAERRLRGLPPWVAKERLSNLPIGAVEQPHHDNAPQSSWTLRQWAEDYCQSRKIFKEFVYRKVVYGWDLGTLEAAIRQAIKSTHYHGDHVEVQFQSRNSTVIVRPDTHISNSWMTFLLVITLTYPCVWLFQHLHPRGGGRWEVGGGAYALKRWAQVPPDAAPGTVPEIHETVDGPRVLIGEREGRWFKKWEGTIKRSVIRRRVDKTVLCEPDEDIKNLPATKLDGFE</sequence>
<evidence type="ECO:0000256" key="1">
    <source>
        <dbReference type="SAM" id="MobiDB-lite"/>
    </source>
</evidence>